<dbReference type="Gene3D" id="3.40.50.300">
    <property type="entry name" value="P-loop containing nucleotide triphosphate hydrolases"/>
    <property type="match status" value="1"/>
</dbReference>
<name>A0ABT7FT34_9CORY</name>
<evidence type="ECO:0000256" key="6">
    <source>
        <dbReference type="ARBA" id="ARBA00022967"/>
    </source>
</evidence>
<feature type="domain" description="ABC transmembrane type-1" evidence="12">
    <location>
        <begin position="5"/>
        <end position="283"/>
    </location>
</feature>
<dbReference type="PROSITE" id="PS50929">
    <property type="entry name" value="ABC_TM1F"/>
    <property type="match status" value="1"/>
</dbReference>
<comment type="subcellular location">
    <subcellularLocation>
        <location evidence="1">Cell inner membrane</location>
        <topology evidence="1">Multi-pass membrane protein</topology>
    </subcellularLocation>
</comment>
<keyword evidence="4" id="KW-0547">Nucleotide-binding</keyword>
<organism evidence="13 14">
    <name type="scientific">Corynebacterium accolens</name>
    <dbReference type="NCBI Taxonomy" id="38284"/>
    <lineage>
        <taxon>Bacteria</taxon>
        <taxon>Bacillati</taxon>
        <taxon>Actinomycetota</taxon>
        <taxon>Actinomycetes</taxon>
        <taxon>Mycobacteriales</taxon>
        <taxon>Corynebacteriaceae</taxon>
        <taxon>Corynebacterium</taxon>
    </lineage>
</organism>
<dbReference type="PROSITE" id="PS00211">
    <property type="entry name" value="ABC_TRANSPORTER_1"/>
    <property type="match status" value="1"/>
</dbReference>
<keyword evidence="14" id="KW-1185">Reference proteome</keyword>
<dbReference type="InterPro" id="IPR017871">
    <property type="entry name" value="ABC_transporter-like_CS"/>
</dbReference>
<comment type="similarity">
    <text evidence="9">Belongs to the ABC transporter superfamily. Siderophore-Fe(3+) uptake transporter (SIUT) (TC 3.A.1.21) family.</text>
</comment>
<dbReference type="EMBL" id="JASNUO010000016">
    <property type="protein sequence ID" value="MDK4248630.1"/>
    <property type="molecule type" value="Genomic_DNA"/>
</dbReference>
<feature type="domain" description="ABC transporter" evidence="11">
    <location>
        <begin position="309"/>
        <end position="513"/>
    </location>
</feature>
<dbReference type="SUPFAM" id="SSF90123">
    <property type="entry name" value="ABC transporter transmembrane region"/>
    <property type="match status" value="1"/>
</dbReference>
<proteinExistence type="inferred from homology"/>
<evidence type="ECO:0000259" key="11">
    <source>
        <dbReference type="PROSITE" id="PS50893"/>
    </source>
</evidence>
<keyword evidence="3 10" id="KW-0812">Transmembrane</keyword>
<dbReference type="InterPro" id="IPR003439">
    <property type="entry name" value="ABC_transporter-like_ATP-bd"/>
</dbReference>
<keyword evidence="5 13" id="KW-0067">ATP-binding</keyword>
<keyword evidence="7 10" id="KW-1133">Transmembrane helix</keyword>
<dbReference type="GO" id="GO:0005524">
    <property type="term" value="F:ATP binding"/>
    <property type="evidence" value="ECO:0007669"/>
    <property type="project" value="UniProtKB-KW"/>
</dbReference>
<dbReference type="InterPro" id="IPR011527">
    <property type="entry name" value="ABC1_TM_dom"/>
</dbReference>
<evidence type="ECO:0000256" key="1">
    <source>
        <dbReference type="ARBA" id="ARBA00004429"/>
    </source>
</evidence>
<evidence type="ECO:0000259" key="12">
    <source>
        <dbReference type="PROSITE" id="PS50929"/>
    </source>
</evidence>
<dbReference type="PANTHER" id="PTHR24221">
    <property type="entry name" value="ATP-BINDING CASSETTE SUB-FAMILY B"/>
    <property type="match status" value="1"/>
</dbReference>
<dbReference type="PROSITE" id="PS50893">
    <property type="entry name" value="ABC_TRANSPORTER_2"/>
    <property type="match status" value="1"/>
</dbReference>
<dbReference type="PANTHER" id="PTHR24221:SF654">
    <property type="entry name" value="ATP-BINDING CASSETTE SUB-FAMILY B MEMBER 6"/>
    <property type="match status" value="1"/>
</dbReference>
<evidence type="ECO:0000256" key="8">
    <source>
        <dbReference type="ARBA" id="ARBA00023136"/>
    </source>
</evidence>
<feature type="transmembrane region" description="Helical" evidence="10">
    <location>
        <begin position="138"/>
        <end position="154"/>
    </location>
</feature>
<feature type="transmembrane region" description="Helical" evidence="10">
    <location>
        <begin position="252"/>
        <end position="274"/>
    </location>
</feature>
<keyword evidence="2" id="KW-1003">Cell membrane</keyword>
<dbReference type="SMART" id="SM00382">
    <property type="entry name" value="AAA"/>
    <property type="match status" value="1"/>
</dbReference>
<evidence type="ECO:0000256" key="9">
    <source>
        <dbReference type="ARBA" id="ARBA00023455"/>
    </source>
</evidence>
<sequence length="513" mass="55588">MRSLWVAAIASAVTSALWMVQPWLLGQLVDGRTILRFPAWVVLVSVTIFWALVSKGAEFLKGIAEVNGIGAVRTALLERSRIEVKEKGIPAYNDNLASNILTDSREYVSGVVSIVCSISSSLTSVVVAVILVLRVNKAFLLFIAISLIVGILLTKEGLRKLEYSNAKALDMNAQLVDETASFVRSYEEIRVFDAFGEGKLEIDDTVSKMTSALRGVVLTKFIYLTVPSLIFALVPTVCVALAMIFLVPRGNLSVGEVITVFTVAGMVVSPVQAVTESLESFKKSEAAKKRIPTLKRKESLISETADLPIIESSLCLNFAGITCDEFQAEGSYSDSFKRSDLVMISGASGCGKTTLLRVLAGLKAPEYGFVEIWNGQQVEKPSNRYRDLIGYCPQEPGLETEEVSGILADILGLDTGLDDFLSDISDTLAGSSTALTVGELSGGQKRRLALGRLLASTKPILLLDEPFSGLDEHNCVRLAKLLNSQRSRIVVHASHHIPCQIRNTKIIAMKDGN</sequence>
<evidence type="ECO:0000313" key="14">
    <source>
        <dbReference type="Proteomes" id="UP001239414"/>
    </source>
</evidence>
<evidence type="ECO:0000256" key="10">
    <source>
        <dbReference type="SAM" id="Phobius"/>
    </source>
</evidence>
<evidence type="ECO:0000256" key="4">
    <source>
        <dbReference type="ARBA" id="ARBA00022741"/>
    </source>
</evidence>
<dbReference type="CDD" id="cd00267">
    <property type="entry name" value="ABC_ATPase"/>
    <property type="match status" value="1"/>
</dbReference>
<dbReference type="InterPro" id="IPR039421">
    <property type="entry name" value="Type_1_exporter"/>
</dbReference>
<evidence type="ECO:0000256" key="5">
    <source>
        <dbReference type="ARBA" id="ARBA00022840"/>
    </source>
</evidence>
<dbReference type="Proteomes" id="UP001239414">
    <property type="component" value="Unassembled WGS sequence"/>
</dbReference>
<evidence type="ECO:0000256" key="2">
    <source>
        <dbReference type="ARBA" id="ARBA00022519"/>
    </source>
</evidence>
<dbReference type="SUPFAM" id="SSF52540">
    <property type="entry name" value="P-loop containing nucleoside triphosphate hydrolases"/>
    <property type="match status" value="1"/>
</dbReference>
<evidence type="ECO:0000256" key="7">
    <source>
        <dbReference type="ARBA" id="ARBA00022989"/>
    </source>
</evidence>
<protein>
    <submittedName>
        <fullName evidence="13">ABC transporter ATP-binding protein</fullName>
    </submittedName>
</protein>
<dbReference type="InterPro" id="IPR003593">
    <property type="entry name" value="AAA+_ATPase"/>
</dbReference>
<feature type="transmembrane region" description="Helical" evidence="10">
    <location>
        <begin position="221"/>
        <end position="246"/>
    </location>
</feature>
<reference evidence="13 14" key="1">
    <citation type="submission" date="2023-05" db="EMBL/GenBank/DDBJ databases">
        <title>Metabolic capabilities are highly conserved among human nasal-associated Corynebacterium species in pangenomic analyses.</title>
        <authorList>
            <person name="Tran T.H."/>
            <person name="Roberts A.Q."/>
            <person name="Escapa I.F."/>
            <person name="Gao W."/>
            <person name="Conlan S."/>
            <person name="Kong H."/>
            <person name="Segre J.A."/>
            <person name="Kelly M.S."/>
            <person name="Lemon K.P."/>
        </authorList>
    </citation>
    <scope>NUCLEOTIDE SEQUENCE [LARGE SCALE GENOMIC DNA]</scope>
    <source>
        <strain evidence="13 14">KPL3802</strain>
    </source>
</reference>
<evidence type="ECO:0000313" key="13">
    <source>
        <dbReference type="EMBL" id="MDK4248630.1"/>
    </source>
</evidence>
<dbReference type="InterPro" id="IPR036640">
    <property type="entry name" value="ABC1_TM_sf"/>
</dbReference>
<evidence type="ECO:0000256" key="3">
    <source>
        <dbReference type="ARBA" id="ARBA00022692"/>
    </source>
</evidence>
<gene>
    <name evidence="13" type="ORF">QPX34_11515</name>
</gene>
<feature type="transmembrane region" description="Helical" evidence="10">
    <location>
        <begin position="107"/>
        <end position="132"/>
    </location>
</feature>
<feature type="transmembrane region" description="Helical" evidence="10">
    <location>
        <begin position="35"/>
        <end position="53"/>
    </location>
</feature>
<accession>A0ABT7FT34</accession>
<dbReference type="RefSeq" id="WP_284612888.1">
    <property type="nucleotide sequence ID" value="NZ_JASNUO010000016.1"/>
</dbReference>
<dbReference type="Pfam" id="PF00005">
    <property type="entry name" value="ABC_tran"/>
    <property type="match status" value="1"/>
</dbReference>
<comment type="caution">
    <text evidence="13">The sequence shown here is derived from an EMBL/GenBank/DDBJ whole genome shotgun (WGS) entry which is preliminary data.</text>
</comment>
<keyword evidence="6" id="KW-1278">Translocase</keyword>
<dbReference type="InterPro" id="IPR027417">
    <property type="entry name" value="P-loop_NTPase"/>
</dbReference>
<dbReference type="Gene3D" id="1.20.1560.10">
    <property type="entry name" value="ABC transporter type 1, transmembrane domain"/>
    <property type="match status" value="1"/>
</dbReference>
<keyword evidence="2" id="KW-0997">Cell inner membrane</keyword>
<keyword evidence="8 10" id="KW-0472">Membrane</keyword>